<dbReference type="AlphaFoldDB" id="A0A0S3SUJ5"/>
<organism evidence="2 3">
    <name type="scientific">Vigna angularis var. angularis</name>
    <dbReference type="NCBI Taxonomy" id="157739"/>
    <lineage>
        <taxon>Eukaryota</taxon>
        <taxon>Viridiplantae</taxon>
        <taxon>Streptophyta</taxon>
        <taxon>Embryophyta</taxon>
        <taxon>Tracheophyta</taxon>
        <taxon>Spermatophyta</taxon>
        <taxon>Magnoliopsida</taxon>
        <taxon>eudicotyledons</taxon>
        <taxon>Gunneridae</taxon>
        <taxon>Pentapetalae</taxon>
        <taxon>rosids</taxon>
        <taxon>fabids</taxon>
        <taxon>Fabales</taxon>
        <taxon>Fabaceae</taxon>
        <taxon>Papilionoideae</taxon>
        <taxon>50 kb inversion clade</taxon>
        <taxon>NPAAA clade</taxon>
        <taxon>indigoferoid/millettioid clade</taxon>
        <taxon>Phaseoleae</taxon>
        <taxon>Vigna</taxon>
    </lineage>
</organism>
<dbReference type="Gene3D" id="3.30.200.20">
    <property type="entry name" value="Phosphorylase Kinase, domain 1"/>
    <property type="match status" value="1"/>
</dbReference>
<gene>
    <name evidence="2" type="primary">Vigan.08G336700</name>
    <name evidence="2" type="ORF">VIGAN_08336700</name>
</gene>
<evidence type="ECO:0008006" key="4">
    <source>
        <dbReference type="Google" id="ProtNLM"/>
    </source>
</evidence>
<sequence>QIPPYNAASILGPRRLTSQPHKRTGEISRKSFSGRDRFNGRIKVYTVAEVQLVTNSFHEDNLLGEGSLGPVYRAQFPNNKVPCKH</sequence>
<evidence type="ECO:0000313" key="3">
    <source>
        <dbReference type="Proteomes" id="UP000291084"/>
    </source>
</evidence>
<dbReference type="EMBL" id="AP015041">
    <property type="protein sequence ID" value="BAT96427.1"/>
    <property type="molecule type" value="Genomic_DNA"/>
</dbReference>
<proteinExistence type="predicted"/>
<feature type="region of interest" description="Disordered" evidence="1">
    <location>
        <begin position="1"/>
        <end position="32"/>
    </location>
</feature>
<reference evidence="2 3" key="1">
    <citation type="journal article" date="2015" name="Sci. Rep.">
        <title>The power of single molecule real-time sequencing technology in the de novo assembly of a eukaryotic genome.</title>
        <authorList>
            <person name="Sakai H."/>
            <person name="Naito K."/>
            <person name="Ogiso-Tanaka E."/>
            <person name="Takahashi Y."/>
            <person name="Iseki K."/>
            <person name="Muto C."/>
            <person name="Satou K."/>
            <person name="Teruya K."/>
            <person name="Shiroma A."/>
            <person name="Shimoji M."/>
            <person name="Hirano T."/>
            <person name="Itoh T."/>
            <person name="Kaga A."/>
            <person name="Tomooka N."/>
        </authorList>
    </citation>
    <scope>NUCLEOTIDE SEQUENCE [LARGE SCALE GENOMIC DNA]</scope>
    <source>
        <strain evidence="3">cv. Shumari</strain>
    </source>
</reference>
<protein>
    <recommendedName>
        <fullName evidence="4">Protein kinase domain-containing protein</fullName>
    </recommendedName>
</protein>
<dbReference type="SUPFAM" id="SSF56112">
    <property type="entry name" value="Protein kinase-like (PK-like)"/>
    <property type="match status" value="1"/>
</dbReference>
<name>A0A0S3SUJ5_PHAAN</name>
<keyword evidence="3" id="KW-1185">Reference proteome</keyword>
<evidence type="ECO:0000256" key="1">
    <source>
        <dbReference type="SAM" id="MobiDB-lite"/>
    </source>
</evidence>
<dbReference type="Proteomes" id="UP000291084">
    <property type="component" value="Chromosome 8"/>
</dbReference>
<accession>A0A0S3SUJ5</accession>
<evidence type="ECO:0000313" key="2">
    <source>
        <dbReference type="EMBL" id="BAT96427.1"/>
    </source>
</evidence>
<feature type="compositionally biased region" description="Basic and acidic residues" evidence="1">
    <location>
        <begin position="23"/>
        <end position="32"/>
    </location>
</feature>
<feature type="non-terminal residue" evidence="2">
    <location>
        <position position="1"/>
    </location>
</feature>
<dbReference type="InterPro" id="IPR011009">
    <property type="entry name" value="Kinase-like_dom_sf"/>
</dbReference>